<name>A0A381XN97_9ZZZZ</name>
<reference evidence="1" key="1">
    <citation type="submission" date="2018-05" db="EMBL/GenBank/DDBJ databases">
        <authorList>
            <person name="Lanie J.A."/>
            <person name="Ng W.-L."/>
            <person name="Kazmierczak K.M."/>
            <person name="Andrzejewski T.M."/>
            <person name="Davidsen T.M."/>
            <person name="Wayne K.J."/>
            <person name="Tettelin H."/>
            <person name="Glass J.I."/>
            <person name="Rusch D."/>
            <person name="Podicherti R."/>
            <person name="Tsui H.-C.T."/>
            <person name="Winkler M.E."/>
        </authorList>
    </citation>
    <scope>NUCLEOTIDE SEQUENCE</scope>
</reference>
<protein>
    <submittedName>
        <fullName evidence="1">Uncharacterized protein</fullName>
    </submittedName>
</protein>
<sequence length="61" mass="6733">MSLIRFNYFQDHQLVSASHLGGTDVLRSESNGLPPWQGSSFQELERDGGEVFKVAASPKNP</sequence>
<dbReference type="EMBL" id="UINC01015690">
    <property type="protein sequence ID" value="SVA65891.1"/>
    <property type="molecule type" value="Genomic_DNA"/>
</dbReference>
<accession>A0A381XN97</accession>
<gene>
    <name evidence="1" type="ORF">METZ01_LOCUS118745</name>
</gene>
<evidence type="ECO:0000313" key="1">
    <source>
        <dbReference type="EMBL" id="SVA65891.1"/>
    </source>
</evidence>
<dbReference type="AlphaFoldDB" id="A0A381XN97"/>
<organism evidence="1">
    <name type="scientific">marine metagenome</name>
    <dbReference type="NCBI Taxonomy" id="408172"/>
    <lineage>
        <taxon>unclassified sequences</taxon>
        <taxon>metagenomes</taxon>
        <taxon>ecological metagenomes</taxon>
    </lineage>
</organism>
<proteinExistence type="predicted"/>